<evidence type="ECO:0000256" key="7">
    <source>
        <dbReference type="ARBA" id="ARBA00023242"/>
    </source>
</evidence>
<dbReference type="Pfam" id="PF07887">
    <property type="entry name" value="Calmodulin_bind"/>
    <property type="match status" value="1"/>
</dbReference>
<dbReference type="AlphaFoldDB" id="A0A7I8LB49"/>
<evidence type="ECO:0000256" key="1">
    <source>
        <dbReference type="ARBA" id="ARBA00004123"/>
    </source>
</evidence>
<evidence type="ECO:0000256" key="6">
    <source>
        <dbReference type="ARBA" id="ARBA00023163"/>
    </source>
</evidence>
<dbReference type="InterPro" id="IPR046830">
    <property type="entry name" value="Calmod_bind_M"/>
</dbReference>
<keyword evidence="3" id="KW-0805">Transcription regulation</keyword>
<feature type="domain" description="Calmodulin binding protein-like N-terminal" evidence="9">
    <location>
        <begin position="92"/>
        <end position="238"/>
    </location>
</feature>
<keyword evidence="4" id="KW-0238">DNA-binding</keyword>
<organism evidence="12 13">
    <name type="scientific">Spirodela intermedia</name>
    <name type="common">Intermediate duckweed</name>
    <dbReference type="NCBI Taxonomy" id="51605"/>
    <lineage>
        <taxon>Eukaryota</taxon>
        <taxon>Viridiplantae</taxon>
        <taxon>Streptophyta</taxon>
        <taxon>Embryophyta</taxon>
        <taxon>Tracheophyta</taxon>
        <taxon>Spermatophyta</taxon>
        <taxon>Magnoliopsida</taxon>
        <taxon>Liliopsida</taxon>
        <taxon>Araceae</taxon>
        <taxon>Lemnoideae</taxon>
        <taxon>Spirodela</taxon>
    </lineage>
</organism>
<keyword evidence="6" id="KW-0804">Transcription</keyword>
<evidence type="ECO:0000259" key="11">
    <source>
        <dbReference type="Pfam" id="PF20452"/>
    </source>
</evidence>
<name>A0A7I8LB49_SPIIN</name>
<feature type="compositionally biased region" description="Basic and acidic residues" evidence="8">
    <location>
        <begin position="1"/>
        <end position="13"/>
    </location>
</feature>
<evidence type="ECO:0000256" key="5">
    <source>
        <dbReference type="ARBA" id="ARBA00023159"/>
    </source>
</evidence>
<evidence type="ECO:0000256" key="3">
    <source>
        <dbReference type="ARBA" id="ARBA00023015"/>
    </source>
</evidence>
<evidence type="ECO:0000313" key="12">
    <source>
        <dbReference type="EMBL" id="CAA7407090.1"/>
    </source>
</evidence>
<dbReference type="PANTHER" id="PTHR31713">
    <property type="entry name" value="OS02G0177800 PROTEIN"/>
    <property type="match status" value="1"/>
</dbReference>
<keyword evidence="7" id="KW-0539">Nucleus</keyword>
<dbReference type="InterPro" id="IPR046831">
    <property type="entry name" value="Calmodulin_bind_N"/>
</dbReference>
<feature type="domain" description="Calmodulin binding protein C-terminal" evidence="11">
    <location>
        <begin position="321"/>
        <end position="380"/>
    </location>
</feature>
<reference evidence="12" key="1">
    <citation type="submission" date="2020-02" db="EMBL/GenBank/DDBJ databases">
        <authorList>
            <person name="Scholz U."/>
            <person name="Mascher M."/>
            <person name="Fiebig A."/>
        </authorList>
    </citation>
    <scope>NUCLEOTIDE SEQUENCE</scope>
</reference>
<sequence>MAQKRHLEEEKGKGGMGYDGCSPGEKRQKVPDLGSVIVEVMKMNALQKLLSVIEPQLRRVVKEEVEMALAKHLATMKRQCGKQIYPSSSRSLQLQFVSKLSLPIFTGTKIEGEDCSGISLALVDTLTRKIVVSGPESLMKVEIVVLEGDFEVEEEIWTFDEFKSNIVKEREGKRPLLSGDVFLDLTEGTGVLGELAFTDNSSWTRSRKFRLGARVEDGYFNGIRIREAKTEPFMVKDHRGELYKKHYPPSLADEVWRLEKIGKDGAFHKRLGSENINTVKDFLTMLHLDTQRLRNILGTGMSAKMWEVTVEHARTCVLGSQVYTYYPGRQQKTGVAFNIVGEVVGVVSDGQYVPAGELSEAQKADSHKLVKAAYEHWEEVSLCDGGAATGGSSHASSVSYTAGGQPLVESFYHEFSGSCRTDGFGFAHPTISSPEMISSVLPTAARRRSFDAAAASVLQAMDSIESRYDPGFLSHGLYADSGDLFPTSLIFDGESTSQPLFAGDGDDQLHYFDADAPLLAGGGLRPDSPADLGSAVTGFLAAAAARGKVNRSWRTLISVLKWRFSIKRIVSLRRKDRFGVGNPPQRDLPRG</sequence>
<dbReference type="InterPro" id="IPR012416">
    <property type="entry name" value="CBP60"/>
</dbReference>
<comment type="similarity">
    <text evidence="2">Belongs to the plant ACBP60 protein family.</text>
</comment>
<keyword evidence="5" id="KW-0010">Activator</keyword>
<evidence type="ECO:0000256" key="4">
    <source>
        <dbReference type="ARBA" id="ARBA00023125"/>
    </source>
</evidence>
<dbReference type="EMBL" id="LR746276">
    <property type="protein sequence ID" value="CAA7407090.1"/>
    <property type="molecule type" value="Genomic_DNA"/>
</dbReference>
<dbReference type="GO" id="GO:0003700">
    <property type="term" value="F:DNA-binding transcription factor activity"/>
    <property type="evidence" value="ECO:0007669"/>
    <property type="project" value="TreeGrafter"/>
</dbReference>
<dbReference type="Pfam" id="PF20451">
    <property type="entry name" value="Calmod_bind_M"/>
    <property type="match status" value="1"/>
</dbReference>
<dbReference type="GO" id="GO:0080142">
    <property type="term" value="P:regulation of salicylic acid biosynthetic process"/>
    <property type="evidence" value="ECO:0007669"/>
    <property type="project" value="TreeGrafter"/>
</dbReference>
<evidence type="ECO:0000256" key="2">
    <source>
        <dbReference type="ARBA" id="ARBA00007214"/>
    </source>
</evidence>
<evidence type="ECO:0000259" key="9">
    <source>
        <dbReference type="Pfam" id="PF07887"/>
    </source>
</evidence>
<dbReference type="PANTHER" id="PTHR31713:SF14">
    <property type="entry name" value="CALMODULIN-BINDING PROTEIN 60 A"/>
    <property type="match status" value="1"/>
</dbReference>
<dbReference type="GO" id="GO:0005516">
    <property type="term" value="F:calmodulin binding"/>
    <property type="evidence" value="ECO:0007669"/>
    <property type="project" value="InterPro"/>
</dbReference>
<evidence type="ECO:0000259" key="10">
    <source>
        <dbReference type="Pfam" id="PF20451"/>
    </source>
</evidence>
<evidence type="ECO:0000256" key="8">
    <source>
        <dbReference type="SAM" id="MobiDB-lite"/>
    </source>
</evidence>
<comment type="subcellular location">
    <subcellularLocation>
        <location evidence="1">Nucleus</location>
    </subcellularLocation>
</comment>
<evidence type="ECO:0000313" key="13">
    <source>
        <dbReference type="Proteomes" id="UP000663760"/>
    </source>
</evidence>
<feature type="region of interest" description="Disordered" evidence="8">
    <location>
        <begin position="1"/>
        <end position="27"/>
    </location>
</feature>
<gene>
    <name evidence="12" type="ORF">SI8410_13017768</name>
</gene>
<proteinExistence type="inferred from homology"/>
<dbReference type="Proteomes" id="UP000663760">
    <property type="component" value="Chromosome 13"/>
</dbReference>
<dbReference type="InterPro" id="IPR046829">
    <property type="entry name" value="Calmod_bind_C"/>
</dbReference>
<protein>
    <submittedName>
        <fullName evidence="12">Uncharacterized protein</fullName>
    </submittedName>
</protein>
<dbReference type="GO" id="GO:0043565">
    <property type="term" value="F:sequence-specific DNA binding"/>
    <property type="evidence" value="ECO:0007669"/>
    <property type="project" value="TreeGrafter"/>
</dbReference>
<dbReference type="OrthoDB" id="1604062at2759"/>
<accession>A0A7I8LB49</accession>
<keyword evidence="13" id="KW-1185">Reference proteome</keyword>
<dbReference type="Pfam" id="PF20452">
    <property type="entry name" value="Calmod_bind_C"/>
    <property type="match status" value="1"/>
</dbReference>
<feature type="domain" description="Calmodulin binding protein central" evidence="10">
    <location>
        <begin position="251"/>
        <end position="316"/>
    </location>
</feature>
<dbReference type="GO" id="GO:0005634">
    <property type="term" value="C:nucleus"/>
    <property type="evidence" value="ECO:0007669"/>
    <property type="project" value="UniProtKB-SubCell"/>
</dbReference>